<organism evidence="1 2">
    <name type="scientific">Aphanothece sacrum FPU1</name>
    <dbReference type="NCBI Taxonomy" id="1920663"/>
    <lineage>
        <taxon>Bacteria</taxon>
        <taxon>Bacillati</taxon>
        <taxon>Cyanobacteriota</taxon>
        <taxon>Cyanophyceae</taxon>
        <taxon>Oscillatoriophycideae</taxon>
        <taxon>Chroococcales</taxon>
        <taxon>Aphanothecaceae</taxon>
        <taxon>Aphanothece</taxon>
    </lineage>
</organism>
<dbReference type="EMBL" id="BDQK01000016">
    <property type="protein sequence ID" value="GBF82293.1"/>
    <property type="molecule type" value="Genomic_DNA"/>
</dbReference>
<protein>
    <submittedName>
        <fullName evidence="1">MAF protein</fullName>
    </submittedName>
</protein>
<gene>
    <name evidence="1" type="ORF">AsFPU1_3721</name>
</gene>
<dbReference type="RefSeq" id="WP_124972713.1">
    <property type="nucleotide sequence ID" value="NZ_BDQK01000016.1"/>
</dbReference>
<keyword evidence="2" id="KW-1185">Reference proteome</keyword>
<dbReference type="AlphaFoldDB" id="A0A401IM29"/>
<dbReference type="Proteomes" id="UP000287247">
    <property type="component" value="Unassembled WGS sequence"/>
</dbReference>
<name>A0A401IM29_APHSA</name>
<sequence>MSFNNKFLGDLKGFIDDLENVFDVKTNSTKTTSDSKSTENSHNYLTTEERKAFAGLCALEGKSEVEKLAELVKEYIDIKRQRL</sequence>
<reference evidence="2" key="1">
    <citation type="submission" date="2017-05" db="EMBL/GenBank/DDBJ databases">
        <title>Physiological properties and genetic analysis related to exopolysaccharide production of fresh-water unicellular cyanobacterium Aphanothece sacrum, Suizenji Nori, that has been cultured as a food source in Japan.</title>
        <authorList>
            <person name="Kanesaki Y."/>
            <person name="Yoshikawa S."/>
            <person name="Ohki K."/>
        </authorList>
    </citation>
    <scope>NUCLEOTIDE SEQUENCE [LARGE SCALE GENOMIC DNA]</scope>
    <source>
        <strain evidence="2">FPU1</strain>
    </source>
</reference>
<accession>A0A401IM29</accession>
<evidence type="ECO:0000313" key="1">
    <source>
        <dbReference type="EMBL" id="GBF82293.1"/>
    </source>
</evidence>
<comment type="caution">
    <text evidence="1">The sequence shown here is derived from an EMBL/GenBank/DDBJ whole genome shotgun (WGS) entry which is preliminary data.</text>
</comment>
<evidence type="ECO:0000313" key="2">
    <source>
        <dbReference type="Proteomes" id="UP000287247"/>
    </source>
</evidence>
<proteinExistence type="predicted"/>